<feature type="transmembrane region" description="Helical" evidence="1">
    <location>
        <begin position="115"/>
        <end position="133"/>
    </location>
</feature>
<organism evidence="3 4">
    <name type="scientific">Christiangramia antarctica</name>
    <dbReference type="NCBI Taxonomy" id="2058158"/>
    <lineage>
        <taxon>Bacteria</taxon>
        <taxon>Pseudomonadati</taxon>
        <taxon>Bacteroidota</taxon>
        <taxon>Flavobacteriia</taxon>
        <taxon>Flavobacteriales</taxon>
        <taxon>Flavobacteriaceae</taxon>
        <taxon>Christiangramia</taxon>
    </lineage>
</organism>
<sequence>MNLLRENTSSAKTWNLVRNFFLMVGCYFLYFFALSIIKIIFPDINFSEYEQTELQELIKNSPLKFAFLAVVLAPIAEEGIFRSLLKPSAASIKFFICTIVYIIGLMIIPKEAHWALRYVLLALFLGFIYYALGELISKSAFSKICYFFHKNYKIIWIGGALIFGFVHIFNYVDVLQINFALFLMIFPRIIAGYFLGKVKVENKNLIWPIFLHAMNNGMAFIFMLPQFFESL</sequence>
<keyword evidence="4" id="KW-1185">Reference proteome</keyword>
<feature type="transmembrane region" description="Helical" evidence="1">
    <location>
        <begin position="154"/>
        <end position="171"/>
    </location>
</feature>
<feature type="domain" description="CAAX prenyl protease 2/Lysostaphin resistance protein A-like" evidence="2">
    <location>
        <begin position="153"/>
        <end position="218"/>
    </location>
</feature>
<proteinExistence type="predicted"/>
<feature type="domain" description="CAAX prenyl protease 2/Lysostaphin resistance protein A-like" evidence="2">
    <location>
        <begin position="62"/>
        <end position="136"/>
    </location>
</feature>
<dbReference type="Proteomes" id="UP001597438">
    <property type="component" value="Unassembled WGS sequence"/>
</dbReference>
<evidence type="ECO:0000313" key="3">
    <source>
        <dbReference type="EMBL" id="MFD2832769.1"/>
    </source>
</evidence>
<keyword evidence="1" id="KW-1133">Transmembrane helix</keyword>
<feature type="transmembrane region" description="Helical" evidence="1">
    <location>
        <begin position="177"/>
        <end position="196"/>
    </location>
</feature>
<dbReference type="EMBL" id="JBHUOJ010000009">
    <property type="protein sequence ID" value="MFD2832769.1"/>
    <property type="molecule type" value="Genomic_DNA"/>
</dbReference>
<gene>
    <name evidence="3" type="ORF">ACFSYS_05665</name>
</gene>
<dbReference type="InterPro" id="IPR003675">
    <property type="entry name" value="Rce1/LyrA-like_dom"/>
</dbReference>
<keyword evidence="1" id="KW-0812">Transmembrane</keyword>
<protein>
    <submittedName>
        <fullName evidence="3">Type II CAAX prenyl endopeptidase Rce1 family protein</fullName>
    </submittedName>
</protein>
<keyword evidence="1" id="KW-0472">Membrane</keyword>
<dbReference type="RefSeq" id="WP_251742115.1">
    <property type="nucleotide sequence ID" value="NZ_JBHUOJ010000009.1"/>
</dbReference>
<reference evidence="4" key="1">
    <citation type="journal article" date="2019" name="Int. J. Syst. Evol. Microbiol.">
        <title>The Global Catalogue of Microorganisms (GCM) 10K type strain sequencing project: providing services to taxonomists for standard genome sequencing and annotation.</title>
        <authorList>
            <consortium name="The Broad Institute Genomics Platform"/>
            <consortium name="The Broad Institute Genome Sequencing Center for Infectious Disease"/>
            <person name="Wu L."/>
            <person name="Ma J."/>
        </authorList>
    </citation>
    <scope>NUCLEOTIDE SEQUENCE [LARGE SCALE GENOMIC DNA]</scope>
    <source>
        <strain evidence="4">KCTC 52925</strain>
    </source>
</reference>
<feature type="transmembrane region" description="Helical" evidence="1">
    <location>
        <begin position="205"/>
        <end position="228"/>
    </location>
</feature>
<feature type="transmembrane region" description="Helical" evidence="1">
    <location>
        <begin position="20"/>
        <end position="41"/>
    </location>
</feature>
<evidence type="ECO:0000256" key="1">
    <source>
        <dbReference type="SAM" id="Phobius"/>
    </source>
</evidence>
<evidence type="ECO:0000259" key="2">
    <source>
        <dbReference type="Pfam" id="PF02517"/>
    </source>
</evidence>
<dbReference type="Pfam" id="PF02517">
    <property type="entry name" value="Rce1-like"/>
    <property type="match status" value="2"/>
</dbReference>
<name>A0ABW5X4K1_9FLAO</name>
<evidence type="ECO:0000313" key="4">
    <source>
        <dbReference type="Proteomes" id="UP001597438"/>
    </source>
</evidence>
<accession>A0ABW5X4K1</accession>
<feature type="transmembrane region" description="Helical" evidence="1">
    <location>
        <begin position="92"/>
        <end position="109"/>
    </location>
</feature>
<comment type="caution">
    <text evidence="3">The sequence shown here is derived from an EMBL/GenBank/DDBJ whole genome shotgun (WGS) entry which is preliminary data.</text>
</comment>